<evidence type="ECO:0000256" key="2">
    <source>
        <dbReference type="SAM" id="Phobius"/>
    </source>
</evidence>
<feature type="compositionally biased region" description="Acidic residues" evidence="1">
    <location>
        <begin position="42"/>
        <end position="52"/>
    </location>
</feature>
<gene>
    <name evidence="3" type="ORF">J2S19_002932</name>
</gene>
<evidence type="ECO:0000313" key="4">
    <source>
        <dbReference type="Proteomes" id="UP001234495"/>
    </source>
</evidence>
<dbReference type="EMBL" id="JAUSUD010000014">
    <property type="protein sequence ID" value="MDQ0231648.1"/>
    <property type="molecule type" value="Genomic_DNA"/>
</dbReference>
<keyword evidence="2" id="KW-0472">Membrane</keyword>
<protein>
    <recommendedName>
        <fullName evidence="5">YtzI protein</fullName>
    </recommendedName>
</protein>
<keyword evidence="2" id="KW-1133">Transmembrane helix</keyword>
<dbReference type="Proteomes" id="UP001234495">
    <property type="component" value="Unassembled WGS sequence"/>
</dbReference>
<organism evidence="3 4">
    <name type="scientific">Metabacillus malikii</name>
    <dbReference type="NCBI Taxonomy" id="1504265"/>
    <lineage>
        <taxon>Bacteria</taxon>
        <taxon>Bacillati</taxon>
        <taxon>Bacillota</taxon>
        <taxon>Bacilli</taxon>
        <taxon>Bacillales</taxon>
        <taxon>Bacillaceae</taxon>
        <taxon>Metabacillus</taxon>
    </lineage>
</organism>
<evidence type="ECO:0000313" key="3">
    <source>
        <dbReference type="EMBL" id="MDQ0231648.1"/>
    </source>
</evidence>
<dbReference type="RefSeq" id="WP_307342961.1">
    <property type="nucleotide sequence ID" value="NZ_JAUSUD010000014.1"/>
</dbReference>
<feature type="transmembrane region" description="Helical" evidence="2">
    <location>
        <begin position="6"/>
        <end position="26"/>
    </location>
</feature>
<comment type="caution">
    <text evidence="3">The sequence shown here is derived from an EMBL/GenBank/DDBJ whole genome shotgun (WGS) entry which is preliminary data.</text>
</comment>
<feature type="region of interest" description="Disordered" evidence="1">
    <location>
        <begin position="31"/>
        <end position="52"/>
    </location>
</feature>
<name>A0ABT9ZJD4_9BACI</name>
<evidence type="ECO:0008006" key="5">
    <source>
        <dbReference type="Google" id="ProtNLM"/>
    </source>
</evidence>
<sequence>MIKIGLFTVFLIGTLAITILLIIFLLNDSLNTNDSSQIDPLPNDDEDDLLEK</sequence>
<keyword evidence="4" id="KW-1185">Reference proteome</keyword>
<evidence type="ECO:0000256" key="1">
    <source>
        <dbReference type="SAM" id="MobiDB-lite"/>
    </source>
</evidence>
<proteinExistence type="predicted"/>
<accession>A0ABT9ZJD4</accession>
<reference evidence="3 4" key="1">
    <citation type="submission" date="2023-07" db="EMBL/GenBank/DDBJ databases">
        <title>Genomic Encyclopedia of Type Strains, Phase IV (KMG-IV): sequencing the most valuable type-strain genomes for metagenomic binning, comparative biology and taxonomic classification.</title>
        <authorList>
            <person name="Goeker M."/>
        </authorList>
    </citation>
    <scope>NUCLEOTIDE SEQUENCE [LARGE SCALE GENOMIC DNA]</scope>
    <source>
        <strain evidence="3 4">DSM 29005</strain>
    </source>
</reference>
<keyword evidence="2" id="KW-0812">Transmembrane</keyword>